<dbReference type="RefSeq" id="WP_394508777.1">
    <property type="nucleotide sequence ID" value="NZ_JBIGHX010000001.1"/>
</dbReference>
<dbReference type="SUPFAM" id="SSF63829">
    <property type="entry name" value="Calcium-dependent phosphotriesterase"/>
    <property type="match status" value="1"/>
</dbReference>
<gene>
    <name evidence="1" type="ORF">ACG04Q_00255</name>
</gene>
<evidence type="ECO:0000313" key="2">
    <source>
        <dbReference type="Proteomes" id="UP001606302"/>
    </source>
</evidence>
<dbReference type="EMBL" id="JBIGHX010000001">
    <property type="protein sequence ID" value="MFG6459978.1"/>
    <property type="molecule type" value="Genomic_DNA"/>
</dbReference>
<sequence>MSQDHWIRNSLCVAPAGPQALYVLTTVYPESDALNPAGQLLHHVMDDEGLTESILSTPRPLAAMWRSPAGHLWLAGADGSAWTTAPTPWQAAAPPTETSGPLAWTHTQAPPLAKAGHAPNFTAVWGTSDSQVFFATASGSVYRWDGSGWHEQPTGADASLNKLHGTAANDAYVVGYRGTIAHWDGQAWAGAPAPDIDPATTIVTGVAALTHDEVYAVTNRGQLLKRSDAGFALLDQAQGARFSGVAPAGQGLVISSATGAWLFDHQGLRQVKANFSATDVQAVAERLYFIETEQPHGPACIEYFAGRATGSPWQRLVF</sequence>
<protein>
    <submittedName>
        <fullName evidence="1">WD40/YVTN/BNR-like repeat-containing protein</fullName>
    </submittedName>
</protein>
<comment type="caution">
    <text evidence="1">The sequence shown here is derived from an EMBL/GenBank/DDBJ whole genome shotgun (WGS) entry which is preliminary data.</text>
</comment>
<evidence type="ECO:0000313" key="1">
    <source>
        <dbReference type="EMBL" id="MFG6459978.1"/>
    </source>
</evidence>
<keyword evidence="2" id="KW-1185">Reference proteome</keyword>
<organism evidence="1 2">
    <name type="scientific">Pelomonas lactea</name>
    <dbReference type="NCBI Taxonomy" id="3299030"/>
    <lineage>
        <taxon>Bacteria</taxon>
        <taxon>Pseudomonadati</taxon>
        <taxon>Pseudomonadota</taxon>
        <taxon>Betaproteobacteria</taxon>
        <taxon>Burkholderiales</taxon>
        <taxon>Sphaerotilaceae</taxon>
        <taxon>Roseateles</taxon>
    </lineage>
</organism>
<proteinExistence type="predicted"/>
<reference evidence="1 2" key="1">
    <citation type="submission" date="2024-08" db="EMBL/GenBank/DDBJ databases">
        <authorList>
            <person name="Lu H."/>
        </authorList>
    </citation>
    <scope>NUCLEOTIDE SEQUENCE [LARGE SCALE GENOMIC DNA]</scope>
    <source>
        <strain evidence="1 2">DXS20W</strain>
    </source>
</reference>
<accession>A0ABW7GDF1</accession>
<dbReference type="Proteomes" id="UP001606302">
    <property type="component" value="Unassembled WGS sequence"/>
</dbReference>
<name>A0ABW7GDF1_9BURK</name>